<gene>
    <name evidence="1" type="ORF">CGOC_LOCUS8865</name>
</gene>
<dbReference type="AlphaFoldDB" id="A0A3P7MB18"/>
<dbReference type="Proteomes" id="UP000271889">
    <property type="component" value="Unassembled WGS sequence"/>
</dbReference>
<dbReference type="OrthoDB" id="422637at2759"/>
<reference evidence="1 2" key="1">
    <citation type="submission" date="2018-11" db="EMBL/GenBank/DDBJ databases">
        <authorList>
            <consortium name="Pathogen Informatics"/>
        </authorList>
    </citation>
    <scope>NUCLEOTIDE SEQUENCE [LARGE SCALE GENOMIC DNA]</scope>
</reference>
<evidence type="ECO:0000313" key="1">
    <source>
        <dbReference type="EMBL" id="VDN20683.1"/>
    </source>
</evidence>
<keyword evidence="2" id="KW-1185">Reference proteome</keyword>
<protein>
    <submittedName>
        <fullName evidence="1">Uncharacterized protein</fullName>
    </submittedName>
</protein>
<organism evidence="1 2">
    <name type="scientific">Cylicostephanus goldi</name>
    <name type="common">Nematode worm</name>
    <dbReference type="NCBI Taxonomy" id="71465"/>
    <lineage>
        <taxon>Eukaryota</taxon>
        <taxon>Metazoa</taxon>
        <taxon>Ecdysozoa</taxon>
        <taxon>Nematoda</taxon>
        <taxon>Chromadorea</taxon>
        <taxon>Rhabditida</taxon>
        <taxon>Rhabditina</taxon>
        <taxon>Rhabditomorpha</taxon>
        <taxon>Strongyloidea</taxon>
        <taxon>Strongylidae</taxon>
        <taxon>Cylicostephanus</taxon>
    </lineage>
</organism>
<accession>A0A3P7MB18</accession>
<feature type="non-terminal residue" evidence="1">
    <location>
        <position position="40"/>
    </location>
</feature>
<evidence type="ECO:0000313" key="2">
    <source>
        <dbReference type="Proteomes" id="UP000271889"/>
    </source>
</evidence>
<name>A0A3P7MB18_CYLGO</name>
<sequence>MEDEKIIYNLLKKNNISYISAGHRQTLLQYHDLELKLGRD</sequence>
<proteinExistence type="predicted"/>
<dbReference type="EMBL" id="UYRV01105150">
    <property type="protein sequence ID" value="VDN20683.1"/>
    <property type="molecule type" value="Genomic_DNA"/>
</dbReference>